<dbReference type="EMBL" id="GIKN01002062">
    <property type="protein sequence ID" value="NIE44335.1"/>
    <property type="molecule type" value="Transcribed_RNA"/>
</dbReference>
<proteinExistence type="predicted"/>
<protein>
    <submittedName>
        <fullName evidence="1">Uncharacterized protein</fullName>
    </submittedName>
</protein>
<sequence>MCKNITIWHYHMTMWILRQCLRTSQQQILVLSFRAQEKSFEDDKGVERFTSILNIEQPVCTHNCDKSFLCISHLKTLCLVYHQPEKLCIFKDGPIIRYTWRCWHVVSLLHK</sequence>
<evidence type="ECO:0000313" key="1">
    <source>
        <dbReference type="EMBL" id="NIE44335.1"/>
    </source>
</evidence>
<organism evidence="1">
    <name type="scientific">Rhipicephalus microplus</name>
    <name type="common">Cattle tick</name>
    <name type="synonym">Boophilus microplus</name>
    <dbReference type="NCBI Taxonomy" id="6941"/>
    <lineage>
        <taxon>Eukaryota</taxon>
        <taxon>Metazoa</taxon>
        <taxon>Ecdysozoa</taxon>
        <taxon>Arthropoda</taxon>
        <taxon>Chelicerata</taxon>
        <taxon>Arachnida</taxon>
        <taxon>Acari</taxon>
        <taxon>Parasitiformes</taxon>
        <taxon>Ixodida</taxon>
        <taxon>Ixodoidea</taxon>
        <taxon>Ixodidae</taxon>
        <taxon>Rhipicephalinae</taxon>
        <taxon>Rhipicephalus</taxon>
        <taxon>Boophilus</taxon>
    </lineage>
</organism>
<name>A0A6G4ZZY9_RHIMP</name>
<accession>A0A6G4ZZY9</accession>
<reference evidence="1" key="1">
    <citation type="submission" date="2020-03" db="EMBL/GenBank/DDBJ databases">
        <title>A transcriptome and proteome of the tick Rhipicephalus microplus shaped by the genetic composition of its hosts and developmental stage.</title>
        <authorList>
            <person name="Garcia G.R."/>
            <person name="Ribeiro J.M.C."/>
            <person name="Maruyama S.R."/>
            <person name="Gardinasse L.G."/>
            <person name="Nelson K."/>
            <person name="Ferreira B.R."/>
            <person name="Andrade T.G."/>
            <person name="Santos I.K.F.M."/>
        </authorList>
    </citation>
    <scope>NUCLEOTIDE SEQUENCE</scope>
    <source>
        <strain evidence="1">NSGR</strain>
        <tissue evidence="1">Salivary glands</tissue>
    </source>
</reference>
<dbReference type="AlphaFoldDB" id="A0A6G4ZZY9"/>